<dbReference type="SUPFAM" id="SSF53901">
    <property type="entry name" value="Thiolase-like"/>
    <property type="match status" value="1"/>
</dbReference>
<accession>A0A1G9Q359</accession>
<dbReference type="PIRSF" id="PIRSF000451">
    <property type="entry name" value="PKS_III"/>
    <property type="match status" value="1"/>
</dbReference>
<evidence type="ECO:0000256" key="3">
    <source>
        <dbReference type="PIRSR" id="PIRSR000451-1"/>
    </source>
</evidence>
<evidence type="ECO:0000259" key="4">
    <source>
        <dbReference type="Pfam" id="PF00195"/>
    </source>
</evidence>
<evidence type="ECO:0000313" key="6">
    <source>
        <dbReference type="EMBL" id="SDM04927.1"/>
    </source>
</evidence>
<dbReference type="AlphaFoldDB" id="A0A1G9Q359"/>
<dbReference type="RefSeq" id="WP_090701378.1">
    <property type="nucleotide sequence ID" value="NZ_FNHH01000005.1"/>
</dbReference>
<reference evidence="7" key="1">
    <citation type="submission" date="2016-10" db="EMBL/GenBank/DDBJ databases">
        <authorList>
            <person name="Varghese N."/>
            <person name="Submissions S."/>
        </authorList>
    </citation>
    <scope>NUCLEOTIDE SEQUENCE [LARGE SCALE GENOMIC DNA]</scope>
    <source>
        <strain evidence="7">DSM 24536</strain>
    </source>
</reference>
<dbReference type="STRING" id="990371.SAMN05421813_10585"/>
<evidence type="ECO:0000256" key="2">
    <source>
        <dbReference type="ARBA" id="ARBA00022679"/>
    </source>
</evidence>
<evidence type="ECO:0000256" key="1">
    <source>
        <dbReference type="ARBA" id="ARBA00005531"/>
    </source>
</evidence>
<dbReference type="CDD" id="cd00831">
    <property type="entry name" value="CHS_like"/>
    <property type="match status" value="1"/>
</dbReference>
<evidence type="ECO:0000313" key="7">
    <source>
        <dbReference type="Proteomes" id="UP000199226"/>
    </source>
</evidence>
<organism evidence="6 7">
    <name type="scientific">Daejeonella rubra</name>
    <dbReference type="NCBI Taxonomy" id="990371"/>
    <lineage>
        <taxon>Bacteria</taxon>
        <taxon>Pseudomonadati</taxon>
        <taxon>Bacteroidota</taxon>
        <taxon>Sphingobacteriia</taxon>
        <taxon>Sphingobacteriales</taxon>
        <taxon>Sphingobacteriaceae</taxon>
        <taxon>Daejeonella</taxon>
    </lineage>
</organism>
<sequence length="373" mass="41400">MSSCISAIGTANPKYRIPQNDIFRFMVKAFGLNATNASRLKQIYDHSGIEHRYSVIPDFGETESHKNTFFSNTEGFEPFPGTRDRLRLYQDTASELASEAVKDCFTDHGEDLTSKITHLITVSCTGMHAPGIDIELVEKLGLNRNIERTCINFMGCYGSLNALKVADYICRADQSAKVLIVSVELCTLHFQKENTLDNWVANSLFSDGAAAVIVENSSERTNQKNCLTLDTFYSEFLNEAKNEMGWYVGDAGFEMKLTSKVSKLILKHIQSISNQLLKKAGLEFKDISRFAVHPGGRKILESAENALGFSTLANRFGYDVLRDYGNMSSATILFVLKKIMMDPEGIDGENILGFAFGPGLTVESMILKRNGNA</sequence>
<dbReference type="InterPro" id="IPR011141">
    <property type="entry name" value="Polyketide_synthase_type-III"/>
</dbReference>
<dbReference type="InterPro" id="IPR016039">
    <property type="entry name" value="Thiolase-like"/>
</dbReference>
<dbReference type="PANTHER" id="PTHR11877">
    <property type="entry name" value="HYDROXYMETHYLGLUTARYL-COA SYNTHASE"/>
    <property type="match status" value="1"/>
</dbReference>
<dbReference type="OrthoDB" id="9786288at2"/>
<dbReference type="Pfam" id="PF02797">
    <property type="entry name" value="Chal_sti_synt_C"/>
    <property type="match status" value="1"/>
</dbReference>
<dbReference type="InterPro" id="IPR001099">
    <property type="entry name" value="Chalcone/stilbene_synt_N"/>
</dbReference>
<dbReference type="Proteomes" id="UP000199226">
    <property type="component" value="Unassembled WGS sequence"/>
</dbReference>
<protein>
    <submittedName>
        <fullName evidence="6">Predicted naringenin-chalcone synthase</fullName>
    </submittedName>
</protein>
<keyword evidence="2" id="KW-0808">Transferase</keyword>
<keyword evidence="7" id="KW-1185">Reference proteome</keyword>
<feature type="domain" description="Chalcone/stilbene synthase C-terminal" evidence="5">
    <location>
        <begin position="234"/>
        <end position="368"/>
    </location>
</feature>
<dbReference type="Gene3D" id="3.40.47.10">
    <property type="match status" value="2"/>
</dbReference>
<feature type="active site" description="Acyl-thioester intermediate" evidence="3">
    <location>
        <position position="156"/>
    </location>
</feature>
<dbReference type="InterPro" id="IPR012328">
    <property type="entry name" value="Chalcone/stilbene_synt_C"/>
</dbReference>
<gene>
    <name evidence="6" type="ORF">SAMN05421813_10585</name>
</gene>
<dbReference type="PANTHER" id="PTHR11877:SF46">
    <property type="entry name" value="TYPE III POLYKETIDE SYNTHASE A"/>
    <property type="match status" value="1"/>
</dbReference>
<evidence type="ECO:0000259" key="5">
    <source>
        <dbReference type="Pfam" id="PF02797"/>
    </source>
</evidence>
<dbReference type="GO" id="GO:0030639">
    <property type="term" value="P:polyketide biosynthetic process"/>
    <property type="evidence" value="ECO:0007669"/>
    <property type="project" value="TreeGrafter"/>
</dbReference>
<comment type="similarity">
    <text evidence="1">Belongs to the thiolase-like superfamily. Chalcone/stilbene synthases family.</text>
</comment>
<dbReference type="EMBL" id="FNHH01000005">
    <property type="protein sequence ID" value="SDM04927.1"/>
    <property type="molecule type" value="Genomic_DNA"/>
</dbReference>
<dbReference type="Pfam" id="PF00195">
    <property type="entry name" value="Chal_sti_synt_N"/>
    <property type="match status" value="1"/>
</dbReference>
<dbReference type="GO" id="GO:0016747">
    <property type="term" value="F:acyltransferase activity, transferring groups other than amino-acyl groups"/>
    <property type="evidence" value="ECO:0007669"/>
    <property type="project" value="InterPro"/>
</dbReference>
<proteinExistence type="inferred from homology"/>
<name>A0A1G9Q359_9SPHI</name>
<feature type="domain" description="Chalcone/stilbene synthase N-terminal" evidence="4">
    <location>
        <begin position="4"/>
        <end position="215"/>
    </location>
</feature>